<dbReference type="GeneID" id="54783312"/>
<dbReference type="OrthoDB" id="427480at2759"/>
<dbReference type="PANTHER" id="PTHR43173:SF19">
    <property type="entry name" value="AARF DOMAIN-CONTAINING PROTEIN KINASE 1"/>
    <property type="match status" value="1"/>
</dbReference>
<keyword evidence="3" id="KW-1185">Reference proteome</keyword>
<gene>
    <name evidence="2" type="ORF">DIURU_004661</name>
</gene>
<reference evidence="2 3" key="1">
    <citation type="submission" date="2019-07" db="EMBL/GenBank/DDBJ databases">
        <title>Genome assembly of two rare yeast pathogens: Diutina rugosa and Trichomonascus ciferrii.</title>
        <authorList>
            <person name="Mixao V."/>
            <person name="Saus E."/>
            <person name="Hansen A."/>
            <person name="Lass-Flor C."/>
            <person name="Gabaldon T."/>
        </authorList>
    </citation>
    <scope>NUCLEOTIDE SEQUENCE [LARGE SCALE GENOMIC DNA]</scope>
    <source>
        <strain evidence="2 3">CBS 613</strain>
    </source>
</reference>
<accession>A0A642UGB4</accession>
<dbReference type="AlphaFoldDB" id="A0A642UGB4"/>
<feature type="domain" description="ABC1 atypical kinase-like" evidence="1">
    <location>
        <begin position="2"/>
        <end position="192"/>
    </location>
</feature>
<organism evidence="2 3">
    <name type="scientific">Diutina rugosa</name>
    <name type="common">Yeast</name>
    <name type="synonym">Candida rugosa</name>
    <dbReference type="NCBI Taxonomy" id="5481"/>
    <lineage>
        <taxon>Eukaryota</taxon>
        <taxon>Fungi</taxon>
        <taxon>Dikarya</taxon>
        <taxon>Ascomycota</taxon>
        <taxon>Saccharomycotina</taxon>
        <taxon>Pichiomycetes</taxon>
        <taxon>Debaryomycetaceae</taxon>
        <taxon>Diutina</taxon>
    </lineage>
</organism>
<evidence type="ECO:0000313" key="2">
    <source>
        <dbReference type="EMBL" id="KAA8898377.1"/>
    </source>
</evidence>
<dbReference type="GO" id="GO:0055088">
    <property type="term" value="P:lipid homeostasis"/>
    <property type="evidence" value="ECO:0007669"/>
    <property type="project" value="TreeGrafter"/>
</dbReference>
<proteinExistence type="predicted"/>
<dbReference type="InterPro" id="IPR051130">
    <property type="entry name" value="Mito_struct-func_regulator"/>
</dbReference>
<comment type="caution">
    <text evidence="2">The sequence shown here is derived from an EMBL/GenBank/DDBJ whole genome shotgun (WGS) entry which is preliminary data.</text>
</comment>
<dbReference type="VEuPathDB" id="FungiDB:DIURU_004661"/>
<dbReference type="SUPFAM" id="SSF56112">
    <property type="entry name" value="Protein kinase-like (PK-like)"/>
    <property type="match status" value="1"/>
</dbReference>
<protein>
    <recommendedName>
        <fullName evidence="1">ABC1 atypical kinase-like domain-containing protein</fullName>
    </recommendedName>
</protein>
<dbReference type="PANTHER" id="PTHR43173">
    <property type="entry name" value="ABC1 FAMILY PROTEIN"/>
    <property type="match status" value="1"/>
</dbReference>
<dbReference type="InterPro" id="IPR004147">
    <property type="entry name" value="ABC1_dom"/>
</dbReference>
<dbReference type="EMBL" id="SWFT01000146">
    <property type="protein sequence ID" value="KAA8898377.1"/>
    <property type="molecule type" value="Genomic_DNA"/>
</dbReference>
<dbReference type="InterPro" id="IPR011009">
    <property type="entry name" value="Kinase-like_dom_sf"/>
</dbReference>
<dbReference type="GO" id="GO:0007005">
    <property type="term" value="P:mitochondrion organization"/>
    <property type="evidence" value="ECO:0007669"/>
    <property type="project" value="TreeGrafter"/>
</dbReference>
<name>A0A642UGB4_DIURU</name>
<dbReference type="Pfam" id="PF03109">
    <property type="entry name" value="ABC1"/>
    <property type="match status" value="1"/>
</dbReference>
<dbReference type="RefSeq" id="XP_034010498.1">
    <property type="nucleotide sequence ID" value="XM_034157559.1"/>
</dbReference>
<evidence type="ECO:0000313" key="3">
    <source>
        <dbReference type="Proteomes" id="UP000449547"/>
    </source>
</evidence>
<dbReference type="GO" id="GO:0005743">
    <property type="term" value="C:mitochondrial inner membrane"/>
    <property type="evidence" value="ECO:0007669"/>
    <property type="project" value="TreeGrafter"/>
</dbReference>
<sequence>MEEIENMFKHDMGVSINDKSSEFDPNPVGVALLAQVHVARFCSSGEMVAVKVQHPSLSEFMPLNVYVTNSLFRAMERFFPEYPLLWLGDEMQQSIHNELDFTNEASNAENTAGDFKSRARNTALKIVSAGKRILVMEYVAGARLDDYAYLQRHNIDPVQVSSCLSHIVNTMIFVPGIGLHCDPHGVNLSIRHVPVKEITKGFNF</sequence>
<dbReference type="OMA" id="ESDISTM"/>
<dbReference type="Proteomes" id="UP000449547">
    <property type="component" value="Unassembled WGS sequence"/>
</dbReference>
<evidence type="ECO:0000259" key="1">
    <source>
        <dbReference type="Pfam" id="PF03109"/>
    </source>
</evidence>